<dbReference type="EMBL" id="CP139368">
    <property type="protein sequence ID" value="WPR88814.1"/>
    <property type="molecule type" value="Genomic_DNA"/>
</dbReference>
<protein>
    <submittedName>
        <fullName evidence="2">Multidrug ABC transporter ATPase</fullName>
    </submittedName>
</protein>
<proteinExistence type="predicted"/>
<organism evidence="2 3">
    <name type="scientific">Microbacterium rhizosphaerae</name>
    <dbReference type="NCBI Taxonomy" id="1678237"/>
    <lineage>
        <taxon>Bacteria</taxon>
        <taxon>Bacillati</taxon>
        <taxon>Actinomycetota</taxon>
        <taxon>Actinomycetes</taxon>
        <taxon>Micrococcales</taxon>
        <taxon>Microbacteriaceae</taxon>
        <taxon>Microbacterium</taxon>
    </lineage>
</organism>
<evidence type="ECO:0000313" key="2">
    <source>
        <dbReference type="EMBL" id="WPR88814.1"/>
    </source>
</evidence>
<name>A0ABZ0SHS8_9MICO</name>
<keyword evidence="1" id="KW-0472">Membrane</keyword>
<keyword evidence="1" id="KW-1133">Transmembrane helix</keyword>
<gene>
    <name evidence="2" type="ORF">SM116_13700</name>
</gene>
<dbReference type="RefSeq" id="WP_320941531.1">
    <property type="nucleotide sequence ID" value="NZ_BAABEU010000005.1"/>
</dbReference>
<dbReference type="Proteomes" id="UP001323798">
    <property type="component" value="Chromosome"/>
</dbReference>
<accession>A0ABZ0SHS8</accession>
<keyword evidence="1" id="KW-0812">Transmembrane</keyword>
<evidence type="ECO:0000256" key="1">
    <source>
        <dbReference type="SAM" id="Phobius"/>
    </source>
</evidence>
<evidence type="ECO:0000313" key="3">
    <source>
        <dbReference type="Proteomes" id="UP001323798"/>
    </source>
</evidence>
<feature type="transmembrane region" description="Helical" evidence="1">
    <location>
        <begin position="23"/>
        <end position="45"/>
    </location>
</feature>
<keyword evidence="3" id="KW-1185">Reference proteome</keyword>
<sequence>MSTGTGDKGQGGADLPVRRIDRILAFMALGLTVLSIVCFFAVILARPAGVVDFSQGLWPTIIVMPLIALPIAFVLIVVLLVMSFVRRARANKAGGASGGSRAGR</sequence>
<reference evidence="2 3" key="1">
    <citation type="submission" date="2023-11" db="EMBL/GenBank/DDBJ databases">
        <title>Genome sequence of Microbacterium rhizosphaerae KACC 19337.</title>
        <authorList>
            <person name="Choi H."/>
            <person name="Kim S."/>
            <person name="Kim Y."/>
            <person name="Kwon S.-W."/>
            <person name="Heo J."/>
        </authorList>
    </citation>
    <scope>NUCLEOTIDE SEQUENCE [LARGE SCALE GENOMIC DNA]</scope>
    <source>
        <strain evidence="2 3">KACC 19337</strain>
    </source>
</reference>
<feature type="transmembrane region" description="Helical" evidence="1">
    <location>
        <begin position="57"/>
        <end position="82"/>
    </location>
</feature>